<dbReference type="GO" id="GO:0016787">
    <property type="term" value="F:hydrolase activity"/>
    <property type="evidence" value="ECO:0007669"/>
    <property type="project" value="UniProtKB-KW"/>
</dbReference>
<evidence type="ECO:0000256" key="5">
    <source>
        <dbReference type="ARBA" id="ARBA00023136"/>
    </source>
</evidence>
<dbReference type="PANTHER" id="PTHR24223">
    <property type="entry name" value="ATP-BINDING CASSETTE SUB-FAMILY C"/>
    <property type="match status" value="1"/>
</dbReference>
<keyword evidence="5 6" id="KW-0472">Membrane</keyword>
<evidence type="ECO:0000256" key="2">
    <source>
        <dbReference type="ARBA" id="ARBA00022741"/>
    </source>
</evidence>
<feature type="transmembrane region" description="Helical" evidence="6">
    <location>
        <begin position="289"/>
        <end position="309"/>
    </location>
</feature>
<protein>
    <submittedName>
        <fullName evidence="7">Putative xenobiotic-transporting ATPase</fullName>
        <ecNumber evidence="7">3.6.3.44</ecNumber>
    </submittedName>
</protein>
<dbReference type="EMBL" id="PDCK01000041">
    <property type="protein sequence ID" value="PRQ45489.1"/>
    <property type="molecule type" value="Genomic_DNA"/>
</dbReference>
<dbReference type="GO" id="GO:0016020">
    <property type="term" value="C:membrane"/>
    <property type="evidence" value="ECO:0007669"/>
    <property type="project" value="InterPro"/>
</dbReference>
<dbReference type="Gene3D" id="1.20.1560.10">
    <property type="entry name" value="ABC transporter type 1, transmembrane domain"/>
    <property type="match status" value="1"/>
</dbReference>
<dbReference type="AlphaFoldDB" id="A0A2P6RGC9"/>
<dbReference type="Proteomes" id="UP000238479">
    <property type="component" value="Chromosome 3"/>
</dbReference>
<dbReference type="PANTHER" id="PTHR24223:SF375">
    <property type="entry name" value="ABC TRANSPORTER C FAMILY MEMBER 11-RELATED"/>
    <property type="match status" value="1"/>
</dbReference>
<proteinExistence type="predicted"/>
<feature type="transmembrane region" description="Helical" evidence="6">
    <location>
        <begin position="58"/>
        <end position="79"/>
    </location>
</feature>
<name>A0A2P6RGC9_ROSCH</name>
<dbReference type="SUPFAM" id="SSF90123">
    <property type="entry name" value="ABC transporter transmembrane region"/>
    <property type="match status" value="1"/>
</dbReference>
<dbReference type="InterPro" id="IPR050173">
    <property type="entry name" value="ABC_transporter_C-like"/>
</dbReference>
<feature type="transmembrane region" description="Helical" evidence="6">
    <location>
        <begin position="125"/>
        <end position="144"/>
    </location>
</feature>
<organism evidence="7 8">
    <name type="scientific">Rosa chinensis</name>
    <name type="common">China rose</name>
    <dbReference type="NCBI Taxonomy" id="74649"/>
    <lineage>
        <taxon>Eukaryota</taxon>
        <taxon>Viridiplantae</taxon>
        <taxon>Streptophyta</taxon>
        <taxon>Embryophyta</taxon>
        <taxon>Tracheophyta</taxon>
        <taxon>Spermatophyta</taxon>
        <taxon>Magnoliopsida</taxon>
        <taxon>eudicotyledons</taxon>
        <taxon>Gunneridae</taxon>
        <taxon>Pentapetalae</taxon>
        <taxon>rosids</taxon>
        <taxon>fabids</taxon>
        <taxon>Rosales</taxon>
        <taxon>Rosaceae</taxon>
        <taxon>Rosoideae</taxon>
        <taxon>Rosoideae incertae sedis</taxon>
        <taxon>Rosa</taxon>
    </lineage>
</organism>
<keyword evidence="8" id="KW-1185">Reference proteome</keyword>
<keyword evidence="4 6" id="KW-1133">Transmembrane helix</keyword>
<dbReference type="InterPro" id="IPR036640">
    <property type="entry name" value="ABC1_TM_sf"/>
</dbReference>
<evidence type="ECO:0000313" key="8">
    <source>
        <dbReference type="Proteomes" id="UP000238479"/>
    </source>
</evidence>
<evidence type="ECO:0000256" key="3">
    <source>
        <dbReference type="ARBA" id="ARBA00022840"/>
    </source>
</evidence>
<dbReference type="EC" id="3.6.3.44" evidence="7"/>
<dbReference type="GO" id="GO:0042626">
    <property type="term" value="F:ATPase-coupled transmembrane transporter activity"/>
    <property type="evidence" value="ECO:0007669"/>
    <property type="project" value="TreeGrafter"/>
</dbReference>
<keyword evidence="7" id="KW-0378">Hydrolase</keyword>
<sequence>MEVHVEEKEDSKTDHLQESSLHVSYGVVNDLPEDASYTKKRKGMRSVLIKQEERETVLYKHALGGLWVVMVLFTCYTVTEVLPSFKQHMVKFLDRSNHVKELCTWILHSYICKYSFNWSGIVSTLSLWAIMPLLILFHAAYLFYQSTSREVKRLDSITRSPVYAQFGEALNGLSSIRAYQAYDRTGTSFRSRTLLEGLWIYNNIRFTLVKFSSSHWLDIRLETLGGIMIWVIATFGVMQNGKAENQVQFASTVGTVRFNLDPFSEHNDADLWEALERAHLKDVIRRNSLILKLIIVLLCLGNCNSRYLILYSKT</sequence>
<gene>
    <name evidence="7" type="ORF">RchiOBHm_Chr3g0492001</name>
</gene>
<dbReference type="GO" id="GO:0005524">
    <property type="term" value="F:ATP binding"/>
    <property type="evidence" value="ECO:0007669"/>
    <property type="project" value="UniProtKB-KW"/>
</dbReference>
<evidence type="ECO:0000256" key="1">
    <source>
        <dbReference type="ARBA" id="ARBA00022692"/>
    </source>
</evidence>
<accession>A0A2P6RGC9</accession>
<keyword evidence="1 6" id="KW-0812">Transmembrane</keyword>
<comment type="caution">
    <text evidence="7">The sequence shown here is derived from an EMBL/GenBank/DDBJ whole genome shotgun (WGS) entry which is preliminary data.</text>
</comment>
<keyword evidence="3" id="KW-0067">ATP-binding</keyword>
<reference evidence="7 8" key="1">
    <citation type="journal article" date="2018" name="Nat. Genet.">
        <title>The Rosa genome provides new insights in the design of modern roses.</title>
        <authorList>
            <person name="Bendahmane M."/>
        </authorList>
    </citation>
    <scope>NUCLEOTIDE SEQUENCE [LARGE SCALE GENOMIC DNA]</scope>
    <source>
        <strain evidence="8">cv. Old Blush</strain>
    </source>
</reference>
<evidence type="ECO:0000256" key="4">
    <source>
        <dbReference type="ARBA" id="ARBA00022989"/>
    </source>
</evidence>
<evidence type="ECO:0000313" key="7">
    <source>
        <dbReference type="EMBL" id="PRQ45489.1"/>
    </source>
</evidence>
<dbReference type="Gramene" id="PRQ45489">
    <property type="protein sequence ID" value="PRQ45489"/>
    <property type="gene ID" value="RchiOBHm_Chr3g0492001"/>
</dbReference>
<keyword evidence="2" id="KW-0547">Nucleotide-binding</keyword>
<evidence type="ECO:0000256" key="6">
    <source>
        <dbReference type="SAM" id="Phobius"/>
    </source>
</evidence>